<gene>
    <name evidence="1" type="ORF">OWV82_008380</name>
</gene>
<evidence type="ECO:0000313" key="1">
    <source>
        <dbReference type="EMBL" id="KAJ4720573.1"/>
    </source>
</evidence>
<dbReference type="Proteomes" id="UP001164539">
    <property type="component" value="Chromosome 4"/>
</dbReference>
<accession>A0ACC1YAX4</accession>
<protein>
    <submittedName>
        <fullName evidence="1">Germin-like protein 9-3</fullName>
    </submittedName>
</protein>
<keyword evidence="2" id="KW-1185">Reference proteome</keyword>
<evidence type="ECO:0000313" key="2">
    <source>
        <dbReference type="Proteomes" id="UP001164539"/>
    </source>
</evidence>
<comment type="caution">
    <text evidence="1">The sequence shown here is derived from an EMBL/GenBank/DDBJ whole genome shotgun (WGS) entry which is preliminary data.</text>
</comment>
<name>A0ACC1YAX4_MELAZ</name>
<reference evidence="1 2" key="1">
    <citation type="journal article" date="2023" name="Science">
        <title>Complex scaffold remodeling in plant triterpene biosynthesis.</title>
        <authorList>
            <person name="De La Pena R."/>
            <person name="Hodgson H."/>
            <person name="Liu J.C."/>
            <person name="Stephenson M.J."/>
            <person name="Martin A.C."/>
            <person name="Owen C."/>
            <person name="Harkess A."/>
            <person name="Leebens-Mack J."/>
            <person name="Jimenez L.E."/>
            <person name="Osbourn A."/>
            <person name="Sattely E.S."/>
        </authorList>
    </citation>
    <scope>NUCLEOTIDE SEQUENCE [LARGE SCALE GENOMIC DNA]</scope>
    <source>
        <strain evidence="2">cv. JPN11</strain>
        <tissue evidence="1">Leaf</tissue>
    </source>
</reference>
<sequence length="155" mass="16303">MASTIFQSLIFLLTLAVVTASDPNIVTDFMIAANSSANAIDGNFFTFTGLSSVLEGDEPQTFKRLDSSTLRTNSTQTLQIGDMFVFPKGLVHYQYNSNGDQFVTAASAFGSSTAGTVSIPATVFATGIGENILTKAFKTDIATVQKIKAGLAAKA</sequence>
<organism evidence="1 2">
    <name type="scientific">Melia azedarach</name>
    <name type="common">Chinaberry tree</name>
    <dbReference type="NCBI Taxonomy" id="155640"/>
    <lineage>
        <taxon>Eukaryota</taxon>
        <taxon>Viridiplantae</taxon>
        <taxon>Streptophyta</taxon>
        <taxon>Embryophyta</taxon>
        <taxon>Tracheophyta</taxon>
        <taxon>Spermatophyta</taxon>
        <taxon>Magnoliopsida</taxon>
        <taxon>eudicotyledons</taxon>
        <taxon>Gunneridae</taxon>
        <taxon>Pentapetalae</taxon>
        <taxon>rosids</taxon>
        <taxon>malvids</taxon>
        <taxon>Sapindales</taxon>
        <taxon>Meliaceae</taxon>
        <taxon>Melia</taxon>
    </lineage>
</organism>
<dbReference type="EMBL" id="CM051397">
    <property type="protein sequence ID" value="KAJ4720573.1"/>
    <property type="molecule type" value="Genomic_DNA"/>
</dbReference>
<proteinExistence type="predicted"/>